<dbReference type="EMBL" id="JBHMFI010000023">
    <property type="protein sequence ID" value="MFB9075234.1"/>
    <property type="molecule type" value="Genomic_DNA"/>
</dbReference>
<accession>A0ABV5G8K8</accession>
<gene>
    <name evidence="2" type="ORF">ACFFX0_30305</name>
    <name evidence="3" type="ORF">ACFFX0_32830</name>
</gene>
<evidence type="ECO:0000313" key="3">
    <source>
        <dbReference type="EMBL" id="MFB9075694.1"/>
    </source>
</evidence>
<protein>
    <submittedName>
        <fullName evidence="2">Uncharacterized protein</fullName>
    </submittedName>
</protein>
<comment type="caution">
    <text evidence="2">The sequence shown here is derived from an EMBL/GenBank/DDBJ whole genome shotgun (WGS) entry which is preliminary data.</text>
</comment>
<dbReference type="Proteomes" id="UP001589575">
    <property type="component" value="Unassembled WGS sequence"/>
</dbReference>
<keyword evidence="1" id="KW-0812">Transmembrane</keyword>
<proteinExistence type="predicted"/>
<feature type="transmembrane region" description="Helical" evidence="1">
    <location>
        <begin position="40"/>
        <end position="61"/>
    </location>
</feature>
<evidence type="ECO:0000256" key="1">
    <source>
        <dbReference type="SAM" id="Phobius"/>
    </source>
</evidence>
<keyword evidence="1" id="KW-1133">Transmembrane helix</keyword>
<evidence type="ECO:0000313" key="4">
    <source>
        <dbReference type="Proteomes" id="UP001589575"/>
    </source>
</evidence>
<dbReference type="EMBL" id="JBHMFI010000023">
    <property type="protein sequence ID" value="MFB9075694.1"/>
    <property type="molecule type" value="Genomic_DNA"/>
</dbReference>
<evidence type="ECO:0000313" key="2">
    <source>
        <dbReference type="EMBL" id="MFB9075234.1"/>
    </source>
</evidence>
<name>A0ABV5G8K8_9MICC</name>
<keyword evidence="1" id="KW-0472">Membrane</keyword>
<organism evidence="2 4">
    <name type="scientific">Citricoccus parietis</name>
    <dbReference type="NCBI Taxonomy" id="592307"/>
    <lineage>
        <taxon>Bacteria</taxon>
        <taxon>Bacillati</taxon>
        <taxon>Actinomycetota</taxon>
        <taxon>Actinomycetes</taxon>
        <taxon>Micrococcales</taxon>
        <taxon>Micrococcaceae</taxon>
        <taxon>Citricoccus</taxon>
    </lineage>
</organism>
<reference evidence="2 4" key="1">
    <citation type="submission" date="2024-09" db="EMBL/GenBank/DDBJ databases">
        <authorList>
            <person name="Sun Q."/>
            <person name="Mori K."/>
        </authorList>
    </citation>
    <scope>NUCLEOTIDE SEQUENCE [LARGE SCALE GENOMIC DNA]</scope>
    <source>
        <strain evidence="2 4">CCM 7609</strain>
    </source>
</reference>
<sequence>MWPRYWATSAGTVPIMANPPGTPARADRPVTLLVSWRIEVLAASVMILSGMPAAAGLSAIARSS</sequence>
<keyword evidence="4" id="KW-1185">Reference proteome</keyword>